<evidence type="ECO:0000256" key="1">
    <source>
        <dbReference type="SAM" id="MobiDB-lite"/>
    </source>
</evidence>
<evidence type="ECO:0000313" key="3">
    <source>
        <dbReference type="Proteomes" id="UP000054549"/>
    </source>
</evidence>
<accession>A0A0C2WLL0</accession>
<dbReference type="Proteomes" id="UP000054549">
    <property type="component" value="Unassembled WGS sequence"/>
</dbReference>
<gene>
    <name evidence="2" type="ORF">M378DRAFT_16510</name>
</gene>
<feature type="compositionally biased region" description="Low complexity" evidence="1">
    <location>
        <begin position="9"/>
        <end position="19"/>
    </location>
</feature>
<protein>
    <submittedName>
        <fullName evidence="2">Uncharacterized protein</fullName>
    </submittedName>
</protein>
<name>A0A0C2WLL0_AMAMK</name>
<dbReference type="AlphaFoldDB" id="A0A0C2WLL0"/>
<reference evidence="2 3" key="1">
    <citation type="submission" date="2014-04" db="EMBL/GenBank/DDBJ databases">
        <title>Evolutionary Origins and Diversification of the Mycorrhizal Mutualists.</title>
        <authorList>
            <consortium name="DOE Joint Genome Institute"/>
            <consortium name="Mycorrhizal Genomics Consortium"/>
            <person name="Kohler A."/>
            <person name="Kuo A."/>
            <person name="Nagy L.G."/>
            <person name="Floudas D."/>
            <person name="Copeland A."/>
            <person name="Barry K.W."/>
            <person name="Cichocki N."/>
            <person name="Veneault-Fourrey C."/>
            <person name="LaButti K."/>
            <person name="Lindquist E.A."/>
            <person name="Lipzen A."/>
            <person name="Lundell T."/>
            <person name="Morin E."/>
            <person name="Murat C."/>
            <person name="Riley R."/>
            <person name="Ohm R."/>
            <person name="Sun H."/>
            <person name="Tunlid A."/>
            <person name="Henrissat B."/>
            <person name="Grigoriev I.V."/>
            <person name="Hibbett D.S."/>
            <person name="Martin F."/>
        </authorList>
    </citation>
    <scope>NUCLEOTIDE SEQUENCE [LARGE SCALE GENOMIC DNA]</scope>
    <source>
        <strain evidence="2 3">Koide BX008</strain>
    </source>
</reference>
<dbReference type="EMBL" id="KN818384">
    <property type="protein sequence ID" value="KIL57073.1"/>
    <property type="molecule type" value="Genomic_DNA"/>
</dbReference>
<dbReference type="InParanoid" id="A0A0C2WLL0"/>
<organism evidence="2 3">
    <name type="scientific">Amanita muscaria (strain Koide BX008)</name>
    <dbReference type="NCBI Taxonomy" id="946122"/>
    <lineage>
        <taxon>Eukaryota</taxon>
        <taxon>Fungi</taxon>
        <taxon>Dikarya</taxon>
        <taxon>Basidiomycota</taxon>
        <taxon>Agaricomycotina</taxon>
        <taxon>Agaricomycetes</taxon>
        <taxon>Agaricomycetidae</taxon>
        <taxon>Agaricales</taxon>
        <taxon>Pluteineae</taxon>
        <taxon>Amanitaceae</taxon>
        <taxon>Amanita</taxon>
    </lineage>
</organism>
<feature type="region of interest" description="Disordered" evidence="1">
    <location>
        <begin position="1"/>
        <end position="60"/>
    </location>
</feature>
<evidence type="ECO:0000313" key="2">
    <source>
        <dbReference type="EMBL" id="KIL57073.1"/>
    </source>
</evidence>
<keyword evidence="3" id="KW-1185">Reference proteome</keyword>
<proteinExistence type="predicted"/>
<sequence length="104" mass="11096">MSGSDDESSSASTPAPQASNIAEDISQILRNPKYGKGSDTKSKKKKGTTKSEGSEEQTDTDALLEPLLAAARWIPLAIDPFISLRDVFIAGINGRSGQREAMNE</sequence>
<dbReference type="HOGENOM" id="CLU_2249400_0_0_1"/>